<comment type="caution">
    <text evidence="1">The sequence shown here is derived from an EMBL/GenBank/DDBJ whole genome shotgun (WGS) entry which is preliminary data.</text>
</comment>
<reference evidence="1" key="1">
    <citation type="submission" date="2022-06" db="EMBL/GenBank/DDBJ databases">
        <title>Genome public.</title>
        <authorList>
            <person name="Sun Q."/>
        </authorList>
    </citation>
    <scope>NUCLEOTIDE SEQUENCE</scope>
    <source>
        <strain evidence="1">CWNU-1</strain>
    </source>
</reference>
<gene>
    <name evidence="1" type="ORF">NBG84_08205</name>
</gene>
<dbReference type="Proteomes" id="UP001431429">
    <property type="component" value="Unassembled WGS sequence"/>
</dbReference>
<accession>A0ABT0UJC0</accession>
<evidence type="ECO:0000313" key="2">
    <source>
        <dbReference type="Proteomes" id="UP001431429"/>
    </source>
</evidence>
<organism evidence="1 2">
    <name type="scientific">Streptomyces albipurpureus</name>
    <dbReference type="NCBI Taxonomy" id="2897419"/>
    <lineage>
        <taxon>Bacteria</taxon>
        <taxon>Bacillati</taxon>
        <taxon>Actinomycetota</taxon>
        <taxon>Actinomycetes</taxon>
        <taxon>Kitasatosporales</taxon>
        <taxon>Streptomycetaceae</taxon>
        <taxon>Streptomyces</taxon>
    </lineage>
</organism>
<proteinExistence type="predicted"/>
<evidence type="ECO:0000313" key="1">
    <source>
        <dbReference type="EMBL" id="MCM2388281.1"/>
    </source>
</evidence>
<sequence>MVMFTWWDVLADEQRARWTLDPFVSVGPLRFGMGPGEFSAALSDHTAESQRHTHRYPVADAVITEGDYRDFGLKLYYREERLAGVVVDALCGPQVSADGVALVGRVASALERWMVDRAKAREPHSELSYLEAGVPGSDSLGVVIDVQQAGDSLLTRPVFIPSEAMDDLPHFLPKEAWSVC</sequence>
<dbReference type="EMBL" id="JAMQAW010000007">
    <property type="protein sequence ID" value="MCM2388281.1"/>
    <property type="molecule type" value="Genomic_DNA"/>
</dbReference>
<dbReference type="RefSeq" id="WP_250918622.1">
    <property type="nucleotide sequence ID" value="NZ_JAMQAW010000007.1"/>
</dbReference>
<keyword evidence="2" id="KW-1185">Reference proteome</keyword>
<protein>
    <submittedName>
        <fullName evidence="1">Uncharacterized protein</fullName>
    </submittedName>
</protein>
<name>A0ABT0UJC0_9ACTN</name>